<keyword evidence="8" id="KW-0902">Two-component regulatory system</keyword>
<dbReference type="SUPFAM" id="SSF52172">
    <property type="entry name" value="CheY-like"/>
    <property type="match status" value="1"/>
</dbReference>
<dbReference type="InterPro" id="IPR011123">
    <property type="entry name" value="Y_Y_Y"/>
</dbReference>
<keyword evidence="9" id="KW-0805">Transcription regulation</keyword>
<dbReference type="GO" id="GO:0005524">
    <property type="term" value="F:ATP binding"/>
    <property type="evidence" value="ECO:0007669"/>
    <property type="project" value="UniProtKB-KW"/>
</dbReference>
<dbReference type="Pfam" id="PF00072">
    <property type="entry name" value="Response_reg"/>
    <property type="match status" value="1"/>
</dbReference>
<reference evidence="18 19" key="1">
    <citation type="submission" date="2019-04" db="EMBL/GenBank/DDBJ databases">
        <title>Microbes associate with the intestines of laboratory mice.</title>
        <authorList>
            <person name="Navarre W."/>
            <person name="Wong E."/>
            <person name="Huang K."/>
            <person name="Tropini C."/>
            <person name="Ng K."/>
            <person name="Yu B."/>
        </authorList>
    </citation>
    <scope>NUCLEOTIDE SEQUENCE [LARGE SCALE GENOMIC DNA]</scope>
    <source>
        <strain evidence="18 19">NM69_E16B</strain>
    </source>
</reference>
<dbReference type="SUPFAM" id="SSF50998">
    <property type="entry name" value="Quinoprotein alcohol dehydrogenase-like"/>
    <property type="match status" value="1"/>
</dbReference>
<dbReference type="SMART" id="SM00448">
    <property type="entry name" value="REC"/>
    <property type="match status" value="1"/>
</dbReference>
<dbReference type="InterPro" id="IPR005467">
    <property type="entry name" value="His_kinase_dom"/>
</dbReference>
<accession>A0A4S2B4Q6</accession>
<evidence type="ECO:0000256" key="13">
    <source>
        <dbReference type="SAM" id="Phobius"/>
    </source>
</evidence>
<evidence type="ECO:0000256" key="14">
    <source>
        <dbReference type="SAM" id="SignalP"/>
    </source>
</evidence>
<evidence type="ECO:0000256" key="10">
    <source>
        <dbReference type="ARBA" id="ARBA00023125"/>
    </source>
</evidence>
<keyword evidence="7" id="KW-0067">ATP-binding</keyword>
<evidence type="ECO:0000256" key="7">
    <source>
        <dbReference type="ARBA" id="ARBA00022840"/>
    </source>
</evidence>
<evidence type="ECO:0000256" key="4">
    <source>
        <dbReference type="ARBA" id="ARBA00022679"/>
    </source>
</evidence>
<feature type="transmembrane region" description="Helical" evidence="13">
    <location>
        <begin position="817"/>
        <end position="835"/>
    </location>
</feature>
<dbReference type="InterPro" id="IPR011110">
    <property type="entry name" value="Reg_prop"/>
</dbReference>
<feature type="domain" description="HTH araC/xylS-type" evidence="15">
    <location>
        <begin position="1276"/>
        <end position="1377"/>
    </location>
</feature>
<dbReference type="Gene3D" id="2.60.40.10">
    <property type="entry name" value="Immunoglobulins"/>
    <property type="match status" value="1"/>
</dbReference>
<comment type="caution">
    <text evidence="18">The sequence shown here is derived from an EMBL/GenBank/DDBJ whole genome shotgun (WGS) entry which is preliminary data.</text>
</comment>
<dbReference type="RefSeq" id="WP_136009030.1">
    <property type="nucleotide sequence ID" value="NZ_SRYZ01000003.1"/>
</dbReference>
<gene>
    <name evidence="18" type="ORF">E5355_02395</name>
</gene>
<dbReference type="PANTHER" id="PTHR43547:SF2">
    <property type="entry name" value="HYBRID SIGNAL TRANSDUCTION HISTIDINE KINASE C"/>
    <property type="match status" value="1"/>
</dbReference>
<dbReference type="CDD" id="cd00082">
    <property type="entry name" value="HisKA"/>
    <property type="match status" value="1"/>
</dbReference>
<dbReference type="InterPro" id="IPR013783">
    <property type="entry name" value="Ig-like_fold"/>
</dbReference>
<dbReference type="PANTHER" id="PTHR43547">
    <property type="entry name" value="TWO-COMPONENT HISTIDINE KINASE"/>
    <property type="match status" value="1"/>
</dbReference>
<dbReference type="Gene3D" id="2.130.10.10">
    <property type="entry name" value="YVTN repeat-like/Quinoprotein amine dehydrogenase"/>
    <property type="match status" value="2"/>
</dbReference>
<dbReference type="Gene3D" id="3.40.50.2300">
    <property type="match status" value="1"/>
</dbReference>
<evidence type="ECO:0000259" key="17">
    <source>
        <dbReference type="PROSITE" id="PS50110"/>
    </source>
</evidence>
<keyword evidence="13" id="KW-0812">Transmembrane</keyword>
<dbReference type="SMART" id="SM00387">
    <property type="entry name" value="HATPase_c"/>
    <property type="match status" value="1"/>
</dbReference>
<dbReference type="EMBL" id="SRYZ01000003">
    <property type="protein sequence ID" value="TGY09098.1"/>
    <property type="molecule type" value="Genomic_DNA"/>
</dbReference>
<protein>
    <recommendedName>
        <fullName evidence="2">histidine kinase</fullName>
        <ecNumber evidence="2">2.7.13.3</ecNumber>
    </recommendedName>
</protein>
<dbReference type="InterPro" id="IPR036097">
    <property type="entry name" value="HisK_dim/P_sf"/>
</dbReference>
<dbReference type="Gene3D" id="1.10.287.130">
    <property type="match status" value="1"/>
</dbReference>
<dbReference type="GO" id="GO:0043565">
    <property type="term" value="F:sequence-specific DNA binding"/>
    <property type="evidence" value="ECO:0007669"/>
    <property type="project" value="InterPro"/>
</dbReference>
<dbReference type="SUPFAM" id="SSF63829">
    <property type="entry name" value="Calcium-dependent phosphotriesterase"/>
    <property type="match status" value="2"/>
</dbReference>
<dbReference type="InterPro" id="IPR015943">
    <property type="entry name" value="WD40/YVTN_repeat-like_dom_sf"/>
</dbReference>
<keyword evidence="3 12" id="KW-0597">Phosphoprotein</keyword>
<evidence type="ECO:0000256" key="2">
    <source>
        <dbReference type="ARBA" id="ARBA00012438"/>
    </source>
</evidence>
<evidence type="ECO:0000256" key="11">
    <source>
        <dbReference type="ARBA" id="ARBA00023163"/>
    </source>
</evidence>
<dbReference type="InterPro" id="IPR018060">
    <property type="entry name" value="HTH_AraC"/>
</dbReference>
<dbReference type="Pfam" id="PF12833">
    <property type="entry name" value="HTH_18"/>
    <property type="match status" value="1"/>
</dbReference>
<dbReference type="SUPFAM" id="SSF47384">
    <property type="entry name" value="Homodimeric domain of signal transducing histidine kinase"/>
    <property type="match status" value="1"/>
</dbReference>
<feature type="modified residue" description="4-aspartylphosphate" evidence="12">
    <location>
        <position position="1177"/>
    </location>
</feature>
<dbReference type="SMART" id="SM00342">
    <property type="entry name" value="HTH_ARAC"/>
    <property type="match status" value="1"/>
</dbReference>
<keyword evidence="13" id="KW-1133">Transmembrane helix</keyword>
<dbReference type="GO" id="GO:0003700">
    <property type="term" value="F:DNA-binding transcription factor activity"/>
    <property type="evidence" value="ECO:0007669"/>
    <property type="project" value="InterPro"/>
</dbReference>
<evidence type="ECO:0000256" key="12">
    <source>
        <dbReference type="PROSITE-ProRule" id="PRU00169"/>
    </source>
</evidence>
<dbReference type="Pfam" id="PF07494">
    <property type="entry name" value="Reg_prop"/>
    <property type="match status" value="5"/>
</dbReference>
<dbReference type="InterPro" id="IPR011047">
    <property type="entry name" value="Quinoprotein_ADH-like_sf"/>
</dbReference>
<dbReference type="CDD" id="cd17574">
    <property type="entry name" value="REC_OmpR"/>
    <property type="match status" value="1"/>
</dbReference>
<evidence type="ECO:0000256" key="8">
    <source>
        <dbReference type="ARBA" id="ARBA00023012"/>
    </source>
</evidence>
<dbReference type="Gene3D" id="1.10.10.60">
    <property type="entry name" value="Homeodomain-like"/>
    <property type="match status" value="1"/>
</dbReference>
<dbReference type="Pfam" id="PF02518">
    <property type="entry name" value="HATPase_c"/>
    <property type="match status" value="1"/>
</dbReference>
<dbReference type="Proteomes" id="UP000310532">
    <property type="component" value="Unassembled WGS sequence"/>
</dbReference>
<dbReference type="SUPFAM" id="SSF55874">
    <property type="entry name" value="ATPase domain of HSP90 chaperone/DNA topoisomerase II/histidine kinase"/>
    <property type="match status" value="1"/>
</dbReference>
<dbReference type="Pfam" id="PF07495">
    <property type="entry name" value="Y_Y_Y"/>
    <property type="match status" value="1"/>
</dbReference>
<evidence type="ECO:0000256" key="1">
    <source>
        <dbReference type="ARBA" id="ARBA00000085"/>
    </source>
</evidence>
<sequence length="1380" mass="156779">MKKQYKSFLLRNKNLLLVIFALLPCALPAAGMEAILDLKFKQVTTLDGLPTDEVQKIYQDREGFIWLATRYGLCKYDGYQVTVYKSNLYAPGLLTNNNIYCLADDYDGNLWAGTPEGLNKLNKKTGEIRQYVASSIPNNLVSCLLVTKQNEVWVGTDSGLCLYDSDKDSLILYDERLTGGVLKRMSVKSLMEDVDGDLWIGTWSNGLFRYSTEENRFYAYPALNERNSAHVIYQDSKKDIWVGGWDCGLFRLNNPKDFRKLAYTKYSYKAGDETSLSDNIVYDIVEDVHTRTLWIGTRSGLSIMERSKPGRFINYKPGNSSFHLPCDEINSLLRDRSNNIWLGSIGGGILMVDTKTPPFDSHLLDLVREGVPTAAVRAVFADAEKNLWLGTGSYGLARKDYETGKLTFYTRIPEFSEVESVPTVNTVIQRANGELWFGTYDGGLLIYKKGEKVKVLTEDNAEYLFSFCVSALYEDSRKNCWVGCRGGMGVSLADGGYYKFGVMPFENGGSVGWYHIKDIVEDTDGSIWIATANCGIIHITGNVEQPETLKFSNYSFDNKRLAVNSVLCLHVDKSGRLWAGSEGGGLYLYDRKQKLFAEKNRRYNISGDLIASIEEDGQGNLWMGTNTGLVQLYVPADEDLYAVRVYTTADGLLDNFFLPHSACRRDGELFFGTNKGCNSFSPANLKNSGEGVHYLITDIKIFNRSLAALEPDVRKCISSALPVFAEKIRLPYEYNNFSIEFASLTYKNPNLNRYAYQLVGFDDDWQYVDASRRFAYYNNLKSGTYRFRLKATSENGVWSGEIRELSVEVLPPFWATWWAYVIYVLLASVTAYFIYQAAHNRMMLRNELQLRQLEKSKSDELNHAKLQFFTNITHELLTPLTIISATVDELKMQVPGQEELYTVMTNNIRRLIRLLQQILEFRKAETGNLKLRVSPGDVAAFVKNETESFKPLIKKRKIHFSLLCDPESISGYFDTDKLDKILYNLLSNASKYNKEGGYIQVTLSYADDKDFVRLRVKDDGCGISKEKQKTLFRRFYEGDYRKHNTIGTGIGLSLTKDLVDLHGGTICVESEENRGSEFIVTLPIDRSYFKEEQIDEEAVLPVQKMITYEEGATAEADADAASGKSKQHTLLVVEDNEELLRLMVRLLRRDYNVITAENGREAVTIADNEEVDLIVTDVMMPVMDGIELCKYVKNKLEISHIPVLLLTAKNKEEDRAEAYEVGADAFISKPFNLTVLHARIRNLLKSKERAAHDFKNQLAFEVKDLNYTSLDEEFMQRAIDCVNRHLEDCDFGQLQFVDEMGTSKSTLYRKLKSLTGLNTSAFINNIRLKAACRIMEEKGRVVRISDLAYAVGFNDPKYFSSCFKKEFGMLPTEYLERFTE</sequence>
<dbReference type="InterPro" id="IPR009057">
    <property type="entry name" value="Homeodomain-like_sf"/>
</dbReference>
<evidence type="ECO:0000259" key="16">
    <source>
        <dbReference type="PROSITE" id="PS50109"/>
    </source>
</evidence>
<dbReference type="InterPro" id="IPR011006">
    <property type="entry name" value="CheY-like_superfamily"/>
</dbReference>
<keyword evidence="11" id="KW-0804">Transcription</keyword>
<dbReference type="SUPFAM" id="SSF46689">
    <property type="entry name" value="Homeodomain-like"/>
    <property type="match status" value="1"/>
</dbReference>
<evidence type="ECO:0000256" key="5">
    <source>
        <dbReference type="ARBA" id="ARBA00022741"/>
    </source>
</evidence>
<dbReference type="PROSITE" id="PS50109">
    <property type="entry name" value="HIS_KIN"/>
    <property type="match status" value="1"/>
</dbReference>
<feature type="signal peptide" evidence="14">
    <location>
        <begin position="1"/>
        <end position="29"/>
    </location>
</feature>
<dbReference type="Pfam" id="PF00512">
    <property type="entry name" value="HisKA"/>
    <property type="match status" value="1"/>
</dbReference>
<keyword evidence="19" id="KW-1185">Reference proteome</keyword>
<keyword evidence="5" id="KW-0547">Nucleotide-binding</keyword>
<evidence type="ECO:0000313" key="18">
    <source>
        <dbReference type="EMBL" id="TGY09098.1"/>
    </source>
</evidence>
<dbReference type="InterPro" id="IPR004358">
    <property type="entry name" value="Sig_transdc_His_kin-like_C"/>
</dbReference>
<evidence type="ECO:0000313" key="19">
    <source>
        <dbReference type="Proteomes" id="UP000310532"/>
    </source>
</evidence>
<keyword evidence="13" id="KW-0472">Membrane</keyword>
<dbReference type="InterPro" id="IPR003661">
    <property type="entry name" value="HisK_dim/P_dom"/>
</dbReference>
<dbReference type="EC" id="2.7.13.3" evidence="2"/>
<name>A0A4S2B4Q6_9BACE</name>
<dbReference type="PROSITE" id="PS50110">
    <property type="entry name" value="RESPONSE_REGULATORY"/>
    <property type="match status" value="1"/>
</dbReference>
<evidence type="ECO:0000256" key="9">
    <source>
        <dbReference type="ARBA" id="ARBA00023015"/>
    </source>
</evidence>
<dbReference type="InterPro" id="IPR003594">
    <property type="entry name" value="HATPase_dom"/>
</dbReference>
<comment type="catalytic activity">
    <reaction evidence="1">
        <text>ATP + protein L-histidine = ADP + protein N-phospho-L-histidine.</text>
        <dbReference type="EC" id="2.7.13.3"/>
    </reaction>
</comment>
<keyword evidence="10" id="KW-0238">DNA-binding</keyword>
<keyword evidence="14" id="KW-0732">Signal</keyword>
<dbReference type="PROSITE" id="PS00041">
    <property type="entry name" value="HTH_ARAC_FAMILY_1"/>
    <property type="match status" value="1"/>
</dbReference>
<dbReference type="PRINTS" id="PR00344">
    <property type="entry name" value="BCTRLSENSOR"/>
</dbReference>
<dbReference type="FunFam" id="3.30.565.10:FF:000037">
    <property type="entry name" value="Hybrid sensor histidine kinase/response regulator"/>
    <property type="match status" value="1"/>
</dbReference>
<dbReference type="FunFam" id="3.40.50.2300:FF:000138">
    <property type="entry name" value="Two-component system sensor histidine kinase/response regulator"/>
    <property type="match status" value="1"/>
</dbReference>
<dbReference type="InterPro" id="IPR001789">
    <property type="entry name" value="Sig_transdc_resp-reg_receiver"/>
</dbReference>
<evidence type="ECO:0000256" key="6">
    <source>
        <dbReference type="ARBA" id="ARBA00022777"/>
    </source>
</evidence>
<dbReference type="FunFam" id="2.60.40.10:FF:000791">
    <property type="entry name" value="Two-component system sensor histidine kinase/response regulator"/>
    <property type="match status" value="1"/>
</dbReference>
<dbReference type="InterPro" id="IPR036890">
    <property type="entry name" value="HATPase_C_sf"/>
</dbReference>
<organism evidence="18 19">
    <name type="scientific">Bacteroides muris</name>
    <name type="common">ex Afrizal et al. 2022</name>
    <dbReference type="NCBI Taxonomy" id="2516960"/>
    <lineage>
        <taxon>Bacteria</taxon>
        <taxon>Pseudomonadati</taxon>
        <taxon>Bacteroidota</taxon>
        <taxon>Bacteroidia</taxon>
        <taxon>Bacteroidales</taxon>
        <taxon>Bacteroidaceae</taxon>
        <taxon>Bacteroides</taxon>
    </lineage>
</organism>
<dbReference type="GO" id="GO:0000155">
    <property type="term" value="F:phosphorelay sensor kinase activity"/>
    <property type="evidence" value="ECO:0007669"/>
    <property type="project" value="InterPro"/>
</dbReference>
<dbReference type="InterPro" id="IPR018062">
    <property type="entry name" value="HTH_AraC-typ_CS"/>
</dbReference>
<evidence type="ECO:0000259" key="15">
    <source>
        <dbReference type="PROSITE" id="PS01124"/>
    </source>
</evidence>
<dbReference type="CDD" id="cd00075">
    <property type="entry name" value="HATPase"/>
    <property type="match status" value="1"/>
</dbReference>
<dbReference type="PROSITE" id="PS01124">
    <property type="entry name" value="HTH_ARAC_FAMILY_2"/>
    <property type="match status" value="1"/>
</dbReference>
<proteinExistence type="predicted"/>
<evidence type="ECO:0000256" key="3">
    <source>
        <dbReference type="ARBA" id="ARBA00022553"/>
    </source>
</evidence>
<feature type="domain" description="Response regulatory" evidence="17">
    <location>
        <begin position="1129"/>
        <end position="1244"/>
    </location>
</feature>
<dbReference type="SMART" id="SM00388">
    <property type="entry name" value="HisKA"/>
    <property type="match status" value="1"/>
</dbReference>
<keyword evidence="6" id="KW-0418">Kinase</keyword>
<feature type="domain" description="Histidine kinase" evidence="16">
    <location>
        <begin position="871"/>
        <end position="1086"/>
    </location>
</feature>
<dbReference type="Gene3D" id="3.30.565.10">
    <property type="entry name" value="Histidine kinase-like ATPase, C-terminal domain"/>
    <property type="match status" value="1"/>
</dbReference>
<feature type="chain" id="PRO_5020840548" description="histidine kinase" evidence="14">
    <location>
        <begin position="30"/>
        <end position="1380"/>
    </location>
</feature>
<keyword evidence="4" id="KW-0808">Transferase</keyword>